<accession>V9W3J4</accession>
<organism evidence="2 3">
    <name type="scientific">Paenibacillus larvae subsp. larvae DSM 25430</name>
    <dbReference type="NCBI Taxonomy" id="697284"/>
    <lineage>
        <taxon>Bacteria</taxon>
        <taxon>Bacillati</taxon>
        <taxon>Bacillota</taxon>
        <taxon>Bacilli</taxon>
        <taxon>Bacillales</taxon>
        <taxon>Paenibacillaceae</taxon>
        <taxon>Paenibacillus</taxon>
    </lineage>
</organism>
<protein>
    <submittedName>
        <fullName evidence="2">Uncharacterized protein</fullName>
    </submittedName>
</protein>
<dbReference type="AlphaFoldDB" id="V9W3J4"/>
<dbReference type="Proteomes" id="UP000029431">
    <property type="component" value="Chromosome"/>
</dbReference>
<reference evidence="2 3" key="1">
    <citation type="journal article" date="2014" name="PLoS ONE">
        <title>How to Kill the Honey Bee Larva: Genomic Potential and Virulence Mechanisms of Paenibacillus larvae.</title>
        <authorList>
            <person name="Djukic M."/>
            <person name="Brzuszkiewicz E."/>
            <person name="Funfhaus A."/>
            <person name="Voss J."/>
            <person name="Gollnow K."/>
            <person name="Poppinga L."/>
            <person name="Liesegang H."/>
            <person name="Garcia-Gonzalez E."/>
            <person name="Genersch E."/>
            <person name="Daniel R."/>
        </authorList>
    </citation>
    <scope>NUCLEOTIDE SEQUENCE [LARGE SCALE GENOMIC DNA]</scope>
    <source>
        <strain evidence="2 3">DSM 25430</strain>
    </source>
</reference>
<proteinExistence type="predicted"/>
<dbReference type="eggNOG" id="ENOG5033VJF">
    <property type="taxonomic scope" value="Bacteria"/>
</dbReference>
<dbReference type="EMBL" id="CP003355">
    <property type="protein sequence ID" value="AHD04514.1"/>
    <property type="molecule type" value="Genomic_DNA"/>
</dbReference>
<name>V9W3J4_9BACL</name>
<feature type="region of interest" description="Disordered" evidence="1">
    <location>
        <begin position="58"/>
        <end position="81"/>
    </location>
</feature>
<dbReference type="KEGG" id="plv:ERIC2_c06730"/>
<gene>
    <name evidence="2" type="ORF">ERIC2_c06730</name>
</gene>
<dbReference type="PATRIC" id="fig|697284.3.peg.646"/>
<keyword evidence="3" id="KW-1185">Reference proteome</keyword>
<evidence type="ECO:0000256" key="1">
    <source>
        <dbReference type="SAM" id="MobiDB-lite"/>
    </source>
</evidence>
<evidence type="ECO:0000313" key="2">
    <source>
        <dbReference type="EMBL" id="AHD04514.1"/>
    </source>
</evidence>
<sequence>METSALLLKWTLYFRKRKTNEMNMFKKGFTVVLSVALSATLILPSYSAYAEVGSIPTEQEKEQANQKVTGNGDIVQSDNKNADYNVSNENEIVSIPHSSSSPNEIKGKTDVQNEEETQINQIADDFQFIFEVASIQENGKYILDTNKATERFGQENLPSILAFIKAVNGDLSMRDLVGVPLPVTDEGNGGEIRTLSGWTGCVVDKIIDFTGIGFITGGMKELIEKKLWDKLAVEVIKVVGKNAIKGGVIGLAASLAWFSVRCIGQ</sequence>
<dbReference type="HOGENOM" id="CLU_1049054_0_0_9"/>
<evidence type="ECO:0000313" key="3">
    <source>
        <dbReference type="Proteomes" id="UP000029431"/>
    </source>
</evidence>
<feature type="compositionally biased region" description="Polar residues" evidence="1">
    <location>
        <begin position="65"/>
        <end position="81"/>
    </location>
</feature>